<feature type="domain" description="J" evidence="2">
    <location>
        <begin position="54"/>
        <end position="118"/>
    </location>
</feature>
<dbReference type="PRINTS" id="PR00625">
    <property type="entry name" value="JDOMAIN"/>
</dbReference>
<dbReference type="PROSITE" id="PS00636">
    <property type="entry name" value="DNAJ_1"/>
    <property type="match status" value="1"/>
</dbReference>
<dbReference type="Gene3D" id="1.10.287.110">
    <property type="entry name" value="DnaJ domain"/>
    <property type="match status" value="1"/>
</dbReference>
<feature type="transmembrane region" description="Helical" evidence="1">
    <location>
        <begin position="234"/>
        <end position="259"/>
    </location>
</feature>
<dbReference type="PANTHER" id="PTHR43096">
    <property type="entry name" value="DNAJ HOMOLOG 1, MITOCHONDRIAL-RELATED"/>
    <property type="match status" value="1"/>
</dbReference>
<dbReference type="SUPFAM" id="SSF46565">
    <property type="entry name" value="Chaperone J-domain"/>
    <property type="match status" value="1"/>
</dbReference>
<feature type="transmembrane region" description="Helical" evidence="1">
    <location>
        <begin position="266"/>
        <end position="284"/>
    </location>
</feature>
<dbReference type="EMBL" id="JAINDJ010000002">
    <property type="protein sequence ID" value="KAG9456411.1"/>
    <property type="molecule type" value="Genomic_DNA"/>
</dbReference>
<dbReference type="GO" id="GO:0051082">
    <property type="term" value="F:unfolded protein binding"/>
    <property type="evidence" value="ECO:0007669"/>
    <property type="project" value="TreeGrafter"/>
</dbReference>
<protein>
    <recommendedName>
        <fullName evidence="2">J domain-containing protein</fullName>
    </recommendedName>
</protein>
<dbReference type="PANTHER" id="PTHR43096:SF58">
    <property type="entry name" value="CHAPERONE DNAJ-DOMAIN SUPERFAMILY PROTEIN"/>
    <property type="match status" value="1"/>
</dbReference>
<dbReference type="GO" id="GO:0042026">
    <property type="term" value="P:protein refolding"/>
    <property type="evidence" value="ECO:0007669"/>
    <property type="project" value="TreeGrafter"/>
</dbReference>
<dbReference type="Pfam" id="PF00226">
    <property type="entry name" value="DnaJ"/>
    <property type="match status" value="1"/>
</dbReference>
<dbReference type="InterPro" id="IPR018253">
    <property type="entry name" value="DnaJ_domain_CS"/>
</dbReference>
<evidence type="ECO:0000313" key="4">
    <source>
        <dbReference type="Proteomes" id="UP000825729"/>
    </source>
</evidence>
<gene>
    <name evidence="3" type="ORF">H6P81_000919</name>
</gene>
<keyword evidence="1" id="KW-1133">Transmembrane helix</keyword>
<dbReference type="GO" id="GO:0005737">
    <property type="term" value="C:cytoplasm"/>
    <property type="evidence" value="ECO:0007669"/>
    <property type="project" value="TreeGrafter"/>
</dbReference>
<accession>A0AAV7F6Q4</accession>
<name>A0AAV7F6Q4_ARIFI</name>
<evidence type="ECO:0000313" key="3">
    <source>
        <dbReference type="EMBL" id="KAG9456411.1"/>
    </source>
</evidence>
<keyword evidence="4" id="KW-1185">Reference proteome</keyword>
<dbReference type="InterPro" id="IPR036869">
    <property type="entry name" value="J_dom_sf"/>
</dbReference>
<dbReference type="InterPro" id="IPR001623">
    <property type="entry name" value="DnaJ_domain"/>
</dbReference>
<reference evidence="3 4" key="1">
    <citation type="submission" date="2021-07" db="EMBL/GenBank/DDBJ databases">
        <title>The Aristolochia fimbriata genome: insights into angiosperm evolution, floral development and chemical biosynthesis.</title>
        <authorList>
            <person name="Jiao Y."/>
        </authorList>
    </citation>
    <scope>NUCLEOTIDE SEQUENCE [LARGE SCALE GENOMIC DNA]</scope>
    <source>
        <strain evidence="3">IBCAS-2021</strain>
        <tissue evidence="3">Leaf</tissue>
    </source>
</reference>
<comment type="caution">
    <text evidence="3">The sequence shown here is derived from an EMBL/GenBank/DDBJ whole genome shotgun (WGS) entry which is preliminary data.</text>
</comment>
<organism evidence="3 4">
    <name type="scientific">Aristolochia fimbriata</name>
    <name type="common">White veined hardy Dutchman's pipe vine</name>
    <dbReference type="NCBI Taxonomy" id="158543"/>
    <lineage>
        <taxon>Eukaryota</taxon>
        <taxon>Viridiplantae</taxon>
        <taxon>Streptophyta</taxon>
        <taxon>Embryophyta</taxon>
        <taxon>Tracheophyta</taxon>
        <taxon>Spermatophyta</taxon>
        <taxon>Magnoliopsida</taxon>
        <taxon>Magnoliidae</taxon>
        <taxon>Piperales</taxon>
        <taxon>Aristolochiaceae</taxon>
        <taxon>Aristolochia</taxon>
    </lineage>
</organism>
<evidence type="ECO:0000256" key="1">
    <source>
        <dbReference type="SAM" id="Phobius"/>
    </source>
</evidence>
<keyword evidence="1" id="KW-0812">Transmembrane</keyword>
<dbReference type="PROSITE" id="PS50076">
    <property type="entry name" value="DNAJ_2"/>
    <property type="match status" value="1"/>
</dbReference>
<evidence type="ECO:0000259" key="2">
    <source>
        <dbReference type="PROSITE" id="PS50076"/>
    </source>
</evidence>
<dbReference type="AlphaFoldDB" id="A0AAV7F6Q4"/>
<dbReference type="CDD" id="cd06257">
    <property type="entry name" value="DnaJ"/>
    <property type="match status" value="1"/>
</dbReference>
<sequence length="306" mass="34655">MQGYVAGHCSLDSFGRLLGPRRGSFLLSVRAGCYGRSRNRWRDPFTSSAASEQDHYAVLGLTSHASPADIKRAYRLLARKYHPDVCKDMKAGEVFKSIRVAYEVLSNKRTRAQYDEAIQFQADTSDRWRRNWASTWEFDEGIRLYRWDELRERMKKERQNHQHESWKENFSSYSEADICEEIPDSDRGSFIEVLGSAFFTLFFMQTLGTRISLTICGLAALLDEQLDAGYKLGFFIAWVLGGQGGILLTMCLSFASWLCGKTSSSVVALVVVAMFIGTNVARFVPFPPGAVLTLLYMSIKLQVDLN</sequence>
<dbReference type="Proteomes" id="UP000825729">
    <property type="component" value="Unassembled WGS sequence"/>
</dbReference>
<keyword evidence="1" id="KW-0472">Membrane</keyword>
<dbReference type="SMART" id="SM00271">
    <property type="entry name" value="DnaJ"/>
    <property type="match status" value="1"/>
</dbReference>
<proteinExistence type="predicted"/>